<accession>A0A1F6T7I1</accession>
<gene>
    <name evidence="2" type="ORF">A2V91_04435</name>
</gene>
<feature type="region of interest" description="Disordered" evidence="1">
    <location>
        <begin position="101"/>
        <end position="140"/>
    </location>
</feature>
<dbReference type="Proteomes" id="UP000179334">
    <property type="component" value="Unassembled WGS sequence"/>
</dbReference>
<proteinExistence type="predicted"/>
<comment type="caution">
    <text evidence="2">The sequence shown here is derived from an EMBL/GenBank/DDBJ whole genome shotgun (WGS) entry which is preliminary data.</text>
</comment>
<organism evidence="2 3">
    <name type="scientific">Candidatus Muproteobacteria bacterium RBG_16_64_10</name>
    <dbReference type="NCBI Taxonomy" id="1817757"/>
    <lineage>
        <taxon>Bacteria</taxon>
        <taxon>Pseudomonadati</taxon>
        <taxon>Pseudomonadota</taxon>
        <taxon>Candidatus Muproteobacteria</taxon>
    </lineage>
</organism>
<sequence length="140" mass="15669">MRAWIARSGLLPWSRASRGTCTSLYVARLQTHAAGNIRLDRDQAFGFERMQVAVHHAARTDTKRLADLAQLGGVAVAREIGAHEIVDVTLPVGRHRCSPFVLTQNKRRGQPTQAPEQHPEPAGKFPPLLHFDFETRRDND</sequence>
<feature type="compositionally biased region" description="Basic and acidic residues" evidence="1">
    <location>
        <begin position="131"/>
        <end position="140"/>
    </location>
</feature>
<evidence type="ECO:0000313" key="2">
    <source>
        <dbReference type="EMBL" id="OGI41009.1"/>
    </source>
</evidence>
<name>A0A1F6T7I1_9PROT</name>
<evidence type="ECO:0000256" key="1">
    <source>
        <dbReference type="SAM" id="MobiDB-lite"/>
    </source>
</evidence>
<dbReference type="EMBL" id="MFSR01000007">
    <property type="protein sequence ID" value="OGI41009.1"/>
    <property type="molecule type" value="Genomic_DNA"/>
</dbReference>
<protein>
    <submittedName>
        <fullName evidence="2">Uncharacterized protein</fullName>
    </submittedName>
</protein>
<reference evidence="2 3" key="1">
    <citation type="journal article" date="2016" name="Nat. Commun.">
        <title>Thousands of microbial genomes shed light on interconnected biogeochemical processes in an aquifer system.</title>
        <authorList>
            <person name="Anantharaman K."/>
            <person name="Brown C.T."/>
            <person name="Hug L.A."/>
            <person name="Sharon I."/>
            <person name="Castelle C.J."/>
            <person name="Probst A.J."/>
            <person name="Thomas B.C."/>
            <person name="Singh A."/>
            <person name="Wilkins M.J."/>
            <person name="Karaoz U."/>
            <person name="Brodie E.L."/>
            <person name="Williams K.H."/>
            <person name="Hubbard S.S."/>
            <person name="Banfield J.F."/>
        </authorList>
    </citation>
    <scope>NUCLEOTIDE SEQUENCE [LARGE SCALE GENOMIC DNA]</scope>
</reference>
<evidence type="ECO:0000313" key="3">
    <source>
        <dbReference type="Proteomes" id="UP000179334"/>
    </source>
</evidence>
<dbReference type="AlphaFoldDB" id="A0A1F6T7I1"/>